<comment type="caution">
    <text evidence="2">The sequence shown here is derived from an EMBL/GenBank/DDBJ whole genome shotgun (WGS) entry which is preliminary data.</text>
</comment>
<organism evidence="2 3">
    <name type="scientific">Enhygromyxa salina</name>
    <dbReference type="NCBI Taxonomy" id="215803"/>
    <lineage>
        <taxon>Bacteria</taxon>
        <taxon>Pseudomonadati</taxon>
        <taxon>Myxococcota</taxon>
        <taxon>Polyangia</taxon>
        <taxon>Nannocystales</taxon>
        <taxon>Nannocystaceae</taxon>
        <taxon>Enhygromyxa</taxon>
    </lineage>
</organism>
<keyword evidence="2" id="KW-0378">Hydrolase</keyword>
<dbReference type="SUPFAM" id="SSF53474">
    <property type="entry name" value="alpha/beta-Hydrolases"/>
    <property type="match status" value="1"/>
</dbReference>
<dbReference type="Gene3D" id="3.40.50.1820">
    <property type="entry name" value="alpha/beta hydrolase"/>
    <property type="match status" value="1"/>
</dbReference>
<evidence type="ECO:0000313" key="2">
    <source>
        <dbReference type="EMBL" id="PRQ02780.1"/>
    </source>
</evidence>
<dbReference type="InterPro" id="IPR029058">
    <property type="entry name" value="AB_hydrolase_fold"/>
</dbReference>
<evidence type="ECO:0000259" key="1">
    <source>
        <dbReference type="Pfam" id="PF00561"/>
    </source>
</evidence>
<sequence length="321" mass="35349">MRRAAMTPGHASRWVASALLGLVITSGCNVVRMTERHLEHRYDRAQLDAKRLTKDGVTLAYQDGGAVSQATPVLLLHGFGASAIWQWPDQVEALAKTRRVIVPDLLWFGASSSDTRDFSLDAQVHAMQLLLDELELPAVDVVGVSYGGLVAHELALVEPERVRKMAFVDSPGRAFSLDEYRALCDRFEVDSAAEFLIPTDEDGVQVLLDLAYQRPPKVPAWAKRQILTGLYGDRPQEKAALVDALVDNIDDLTSRPLPAPRPTLVLWGQNDPVFPLAAGQRLAKMLDAELVVLPDARHAPNMEHPKAFNQALIGFLDRDPS</sequence>
<name>A0A2S9YCE0_9BACT</name>
<dbReference type="GO" id="GO:0004806">
    <property type="term" value="F:triacylglycerol lipase activity"/>
    <property type="evidence" value="ECO:0007669"/>
    <property type="project" value="UniProtKB-EC"/>
</dbReference>
<dbReference type="Proteomes" id="UP000237968">
    <property type="component" value="Unassembled WGS sequence"/>
</dbReference>
<dbReference type="Pfam" id="PF00561">
    <property type="entry name" value="Abhydrolase_1"/>
    <property type="match status" value="1"/>
</dbReference>
<dbReference type="PRINTS" id="PR00412">
    <property type="entry name" value="EPOXHYDRLASE"/>
</dbReference>
<reference evidence="2 3" key="1">
    <citation type="submission" date="2018-03" db="EMBL/GenBank/DDBJ databases">
        <title>Draft Genome Sequences of the Obligatory Marine Myxobacteria Enhygromyxa salina SWB005.</title>
        <authorList>
            <person name="Poehlein A."/>
            <person name="Moghaddam J.A."/>
            <person name="Harms H."/>
            <person name="Alanjari M."/>
            <person name="Koenig G.M."/>
            <person name="Daniel R."/>
            <person name="Schaeberle T.F."/>
        </authorList>
    </citation>
    <scope>NUCLEOTIDE SEQUENCE [LARGE SCALE GENOMIC DNA]</scope>
    <source>
        <strain evidence="2 3">SWB005</strain>
    </source>
</reference>
<feature type="domain" description="AB hydrolase-1" evidence="1">
    <location>
        <begin position="72"/>
        <end position="305"/>
    </location>
</feature>
<dbReference type="InterPro" id="IPR000639">
    <property type="entry name" value="Epox_hydrolase-like"/>
</dbReference>
<evidence type="ECO:0000313" key="3">
    <source>
        <dbReference type="Proteomes" id="UP000237968"/>
    </source>
</evidence>
<dbReference type="PROSITE" id="PS51257">
    <property type="entry name" value="PROKAR_LIPOPROTEIN"/>
    <property type="match status" value="1"/>
</dbReference>
<dbReference type="EMBL" id="PVNK01000112">
    <property type="protein sequence ID" value="PRQ02780.1"/>
    <property type="molecule type" value="Genomic_DNA"/>
</dbReference>
<proteinExistence type="predicted"/>
<dbReference type="PRINTS" id="PR00111">
    <property type="entry name" value="ABHYDROLASE"/>
</dbReference>
<dbReference type="OrthoDB" id="5342129at2"/>
<dbReference type="AlphaFoldDB" id="A0A2S9YCE0"/>
<keyword evidence="3" id="KW-1185">Reference proteome</keyword>
<dbReference type="PANTHER" id="PTHR43139:SF52">
    <property type="entry name" value="SI:DKEY-122A22.2"/>
    <property type="match status" value="1"/>
</dbReference>
<dbReference type="InterPro" id="IPR000073">
    <property type="entry name" value="AB_hydrolase_1"/>
</dbReference>
<accession>A0A2S9YCE0</accession>
<gene>
    <name evidence="2" type="primary">lip1_1</name>
    <name evidence="2" type="ORF">ENSA5_21330</name>
</gene>
<dbReference type="EC" id="3.1.1.3" evidence="2"/>
<protein>
    <submittedName>
        <fullName evidence="2">Lipase 1</fullName>
        <ecNumber evidence="2">3.1.1.3</ecNumber>
    </submittedName>
</protein>
<dbReference type="InterPro" id="IPR052370">
    <property type="entry name" value="Meta-cleavage_hydrolase"/>
</dbReference>
<dbReference type="PANTHER" id="PTHR43139">
    <property type="entry name" value="SI:DKEY-122A22.2"/>
    <property type="match status" value="1"/>
</dbReference>